<dbReference type="Pfam" id="PF01797">
    <property type="entry name" value="Y1_Tnp"/>
    <property type="match status" value="1"/>
</dbReference>
<sequence length="172" mass="19457">MPLLTNDVWQGILASSLSSACDEEKFELVAFVFMPEHVHLLVHPSSSDAEVSRLLARTKQPASKAVKQILVQNQAPLLSRLMVRERPGKTCFRFWQEGPGFDRNLFSAQAIEASIDDIHMNPVKRGLCKRATDRKWSSARYYLENIVDPALPPLTKPSPQWFDRSGVQTEHS</sequence>
<keyword evidence="3" id="KW-1185">Reference proteome</keyword>
<dbReference type="Proteomes" id="UP001155241">
    <property type="component" value="Unassembled WGS sequence"/>
</dbReference>
<proteinExistence type="predicted"/>
<dbReference type="GO" id="GO:0043565">
    <property type="term" value="F:sequence-specific DNA binding"/>
    <property type="evidence" value="ECO:0007669"/>
    <property type="project" value="TreeGrafter"/>
</dbReference>
<dbReference type="SUPFAM" id="SSF143422">
    <property type="entry name" value="Transposase IS200-like"/>
    <property type="match status" value="1"/>
</dbReference>
<dbReference type="AlphaFoldDB" id="A0A9X2JI15"/>
<reference evidence="2" key="1">
    <citation type="submission" date="2022-06" db="EMBL/GenBank/DDBJ databases">
        <title>Aeoliella straminimaris, a novel planctomycete from sediments.</title>
        <authorList>
            <person name="Vitorino I.R."/>
            <person name="Lage O.M."/>
        </authorList>
    </citation>
    <scope>NUCLEOTIDE SEQUENCE</scope>
    <source>
        <strain evidence="2">ICT_H6.2</strain>
    </source>
</reference>
<comment type="caution">
    <text evidence="2">The sequence shown here is derived from an EMBL/GenBank/DDBJ whole genome shotgun (WGS) entry which is preliminary data.</text>
</comment>
<dbReference type="EMBL" id="JAMXLR010000051">
    <property type="protein sequence ID" value="MCO6045193.1"/>
    <property type="molecule type" value="Genomic_DNA"/>
</dbReference>
<feature type="domain" description="Transposase IS200-like" evidence="1">
    <location>
        <begin position="5"/>
        <end position="69"/>
    </location>
</feature>
<protein>
    <submittedName>
        <fullName evidence="2">Transposase</fullName>
    </submittedName>
</protein>
<gene>
    <name evidence="2" type="ORF">NG895_14875</name>
</gene>
<dbReference type="InterPro" id="IPR052715">
    <property type="entry name" value="RAYT_transposase"/>
</dbReference>
<evidence type="ECO:0000313" key="3">
    <source>
        <dbReference type="Proteomes" id="UP001155241"/>
    </source>
</evidence>
<evidence type="ECO:0000259" key="1">
    <source>
        <dbReference type="Pfam" id="PF01797"/>
    </source>
</evidence>
<organism evidence="2 3">
    <name type="scientific">Aeoliella straminimaris</name>
    <dbReference type="NCBI Taxonomy" id="2954799"/>
    <lineage>
        <taxon>Bacteria</taxon>
        <taxon>Pseudomonadati</taxon>
        <taxon>Planctomycetota</taxon>
        <taxon>Planctomycetia</taxon>
        <taxon>Pirellulales</taxon>
        <taxon>Lacipirellulaceae</taxon>
        <taxon>Aeoliella</taxon>
    </lineage>
</organism>
<dbReference type="GO" id="GO:0004803">
    <property type="term" value="F:transposase activity"/>
    <property type="evidence" value="ECO:0007669"/>
    <property type="project" value="InterPro"/>
</dbReference>
<dbReference type="InterPro" id="IPR002686">
    <property type="entry name" value="Transposase_17"/>
</dbReference>
<evidence type="ECO:0000313" key="2">
    <source>
        <dbReference type="EMBL" id="MCO6045193.1"/>
    </source>
</evidence>
<dbReference type="InterPro" id="IPR036515">
    <property type="entry name" value="Transposase_17_sf"/>
</dbReference>
<dbReference type="PANTHER" id="PTHR36966:SF1">
    <property type="entry name" value="REP-ASSOCIATED TYROSINE TRANSPOSASE"/>
    <property type="match status" value="1"/>
</dbReference>
<dbReference type="GO" id="GO:0006313">
    <property type="term" value="P:DNA transposition"/>
    <property type="evidence" value="ECO:0007669"/>
    <property type="project" value="InterPro"/>
</dbReference>
<dbReference type="Gene3D" id="3.30.70.1290">
    <property type="entry name" value="Transposase IS200-like"/>
    <property type="match status" value="1"/>
</dbReference>
<dbReference type="PANTHER" id="PTHR36966">
    <property type="entry name" value="REP-ASSOCIATED TYROSINE TRANSPOSASE"/>
    <property type="match status" value="1"/>
</dbReference>
<accession>A0A9X2JI15</accession>
<name>A0A9X2JI15_9BACT</name>